<keyword evidence="2 4" id="KW-0238">DNA-binding</keyword>
<dbReference type="GO" id="GO:0003700">
    <property type="term" value="F:DNA-binding transcription factor activity"/>
    <property type="evidence" value="ECO:0007669"/>
    <property type="project" value="TreeGrafter"/>
</dbReference>
<reference evidence="7" key="1">
    <citation type="submission" date="2019-10" db="EMBL/GenBank/DDBJ databases">
        <title>Complete genome sequence of Corynebacterium urogenitalis DSM 108747, isolated from the genital tract of a cow.</title>
        <authorList>
            <person name="Ruckert C."/>
            <person name="Ballas P."/>
            <person name="Wagener K."/>
            <person name="Drillich M."/>
            <person name="Kaempfer P."/>
            <person name="Busse H.-J."/>
            <person name="Ehling-Schulz M."/>
        </authorList>
    </citation>
    <scope>NUCLEOTIDE SEQUENCE [LARGE SCALE GENOMIC DNA]</scope>
    <source>
        <strain evidence="7">LMM 1652</strain>
    </source>
</reference>
<dbReference type="SUPFAM" id="SSF46689">
    <property type="entry name" value="Homeodomain-like"/>
    <property type="match status" value="1"/>
</dbReference>
<keyword evidence="3" id="KW-0804">Transcription</keyword>
<keyword evidence="7" id="KW-1185">Reference proteome</keyword>
<dbReference type="Proteomes" id="UP000326711">
    <property type="component" value="Chromosome"/>
</dbReference>
<name>A0A5J6Z934_9CORY</name>
<dbReference type="Gene3D" id="1.10.357.10">
    <property type="entry name" value="Tetracycline Repressor, domain 2"/>
    <property type="match status" value="1"/>
</dbReference>
<dbReference type="PANTHER" id="PTHR30055">
    <property type="entry name" value="HTH-TYPE TRANSCRIPTIONAL REGULATOR RUTR"/>
    <property type="match status" value="1"/>
</dbReference>
<evidence type="ECO:0000256" key="3">
    <source>
        <dbReference type="ARBA" id="ARBA00023163"/>
    </source>
</evidence>
<keyword evidence="1" id="KW-0805">Transcription regulation</keyword>
<dbReference type="PANTHER" id="PTHR30055:SF234">
    <property type="entry name" value="HTH-TYPE TRANSCRIPTIONAL REGULATOR BETI"/>
    <property type="match status" value="1"/>
</dbReference>
<gene>
    <name evidence="6" type="primary">betI</name>
    <name evidence="6" type="ORF">CUROG_00115</name>
</gene>
<dbReference type="OrthoDB" id="2356263at2"/>
<protein>
    <submittedName>
        <fullName evidence="6">HTH-type transcriptional regulator BetI</fullName>
    </submittedName>
</protein>
<feature type="DNA-binding region" description="H-T-H motif" evidence="4">
    <location>
        <begin position="73"/>
        <end position="92"/>
    </location>
</feature>
<evidence type="ECO:0000256" key="1">
    <source>
        <dbReference type="ARBA" id="ARBA00023015"/>
    </source>
</evidence>
<dbReference type="InterPro" id="IPR050109">
    <property type="entry name" value="HTH-type_TetR-like_transc_reg"/>
</dbReference>
<dbReference type="RefSeq" id="WP_151901944.1">
    <property type="nucleotide sequence ID" value="NZ_CP045032.1"/>
</dbReference>
<organism evidence="6 7">
    <name type="scientific">Corynebacterium urogenitale</name>
    <dbReference type="NCBI Taxonomy" id="2487892"/>
    <lineage>
        <taxon>Bacteria</taxon>
        <taxon>Bacillati</taxon>
        <taxon>Actinomycetota</taxon>
        <taxon>Actinomycetes</taxon>
        <taxon>Mycobacteriales</taxon>
        <taxon>Corynebacteriaceae</taxon>
        <taxon>Corynebacterium</taxon>
    </lineage>
</organism>
<dbReference type="InterPro" id="IPR001647">
    <property type="entry name" value="HTH_TetR"/>
</dbReference>
<feature type="domain" description="HTH tetR-type" evidence="5">
    <location>
        <begin position="50"/>
        <end position="110"/>
    </location>
</feature>
<evidence type="ECO:0000313" key="7">
    <source>
        <dbReference type="Proteomes" id="UP000326711"/>
    </source>
</evidence>
<evidence type="ECO:0000313" key="6">
    <source>
        <dbReference type="EMBL" id="QFQ01430.1"/>
    </source>
</evidence>
<dbReference type="AlphaFoldDB" id="A0A5J6Z934"/>
<dbReference type="KEGG" id="cuo:CUROG_00115"/>
<proteinExistence type="predicted"/>
<dbReference type="GO" id="GO:0000976">
    <property type="term" value="F:transcription cis-regulatory region binding"/>
    <property type="evidence" value="ECO:0007669"/>
    <property type="project" value="TreeGrafter"/>
</dbReference>
<dbReference type="Pfam" id="PF00440">
    <property type="entry name" value="TetR_N"/>
    <property type="match status" value="1"/>
</dbReference>
<evidence type="ECO:0000259" key="5">
    <source>
        <dbReference type="PROSITE" id="PS50977"/>
    </source>
</evidence>
<dbReference type="EMBL" id="CP045032">
    <property type="protein sequence ID" value="QFQ01430.1"/>
    <property type="molecule type" value="Genomic_DNA"/>
</dbReference>
<evidence type="ECO:0000256" key="4">
    <source>
        <dbReference type="PROSITE-ProRule" id="PRU00335"/>
    </source>
</evidence>
<dbReference type="InterPro" id="IPR009057">
    <property type="entry name" value="Homeodomain-like_sf"/>
</dbReference>
<dbReference type="PROSITE" id="PS50977">
    <property type="entry name" value="HTH_TETR_2"/>
    <property type="match status" value="1"/>
</dbReference>
<accession>A0A5J6Z934</accession>
<sequence>MASINQEPRTAIVTPRVTDLLVALSGPDAEAVTPEQRRERFRKLLDSGDYNTKERITLSAVEAIFDQGIHNAPIDRIAANARVSKGAVFYSFGSREKLIRHILGTLIDVMSMTVSQARGELKGVDALESVFRAVLNLTVNNHASVHTIFSEITRPDSPWNFAQDALVEGVHRPVMEILHEMGLARTLVDDLAADSGADSVAEANAEAVAETRIGSVEVAGRPVDAQRSGDARRPADVQRVRITVTAIIGALFLVGQSLAAEHADEEMIDAATAQLVAIAQK</sequence>
<evidence type="ECO:0000256" key="2">
    <source>
        <dbReference type="ARBA" id="ARBA00023125"/>
    </source>
</evidence>